<evidence type="ECO:0000313" key="5">
    <source>
        <dbReference type="Proteomes" id="UP000046393"/>
    </source>
</evidence>
<dbReference type="GO" id="GO:0009653">
    <property type="term" value="P:anatomical structure morphogenesis"/>
    <property type="evidence" value="ECO:0007669"/>
    <property type="project" value="TreeGrafter"/>
</dbReference>
<keyword evidence="2 3" id="KW-0539">Nucleus</keyword>
<dbReference type="PROSITE" id="PS00657">
    <property type="entry name" value="FORK_HEAD_1"/>
    <property type="match status" value="1"/>
</dbReference>
<dbReference type="Proteomes" id="UP000046393">
    <property type="component" value="Unplaced"/>
</dbReference>
<dbReference type="SUPFAM" id="SSF46785">
    <property type="entry name" value="Winged helix' DNA-binding domain"/>
    <property type="match status" value="1"/>
</dbReference>
<evidence type="ECO:0000313" key="6">
    <source>
        <dbReference type="WBParaSite" id="SMUV_0000509401-mRNA-1"/>
    </source>
</evidence>
<evidence type="ECO:0000256" key="1">
    <source>
        <dbReference type="ARBA" id="ARBA00023125"/>
    </source>
</evidence>
<evidence type="ECO:0000259" key="4">
    <source>
        <dbReference type="PROSITE" id="PS50039"/>
    </source>
</evidence>
<dbReference type="Gene3D" id="1.10.10.10">
    <property type="entry name" value="Winged helix-like DNA-binding domain superfamily/Winged helix DNA-binding domain"/>
    <property type="match status" value="1"/>
</dbReference>
<dbReference type="GO" id="GO:0000978">
    <property type="term" value="F:RNA polymerase II cis-regulatory region sequence-specific DNA binding"/>
    <property type="evidence" value="ECO:0007669"/>
    <property type="project" value="TreeGrafter"/>
</dbReference>
<dbReference type="STRING" id="451379.A0A0N5AKR4"/>
<dbReference type="InterPro" id="IPR050211">
    <property type="entry name" value="FOX_domain-containing"/>
</dbReference>
<evidence type="ECO:0000256" key="2">
    <source>
        <dbReference type="ARBA" id="ARBA00023242"/>
    </source>
</evidence>
<dbReference type="PROSITE" id="PS50039">
    <property type="entry name" value="FORK_HEAD_3"/>
    <property type="match status" value="1"/>
</dbReference>
<proteinExistence type="predicted"/>
<dbReference type="GO" id="GO:0000981">
    <property type="term" value="F:DNA-binding transcription factor activity, RNA polymerase II-specific"/>
    <property type="evidence" value="ECO:0007669"/>
    <property type="project" value="TreeGrafter"/>
</dbReference>
<dbReference type="AlphaFoldDB" id="A0A0N5AKR4"/>
<dbReference type="GO" id="GO:0005634">
    <property type="term" value="C:nucleus"/>
    <property type="evidence" value="ECO:0007669"/>
    <property type="project" value="UniProtKB-SubCell"/>
</dbReference>
<dbReference type="InterPro" id="IPR001766">
    <property type="entry name" value="Fork_head_dom"/>
</dbReference>
<reference evidence="6" key="1">
    <citation type="submission" date="2017-02" db="UniProtKB">
        <authorList>
            <consortium name="WormBaseParasite"/>
        </authorList>
    </citation>
    <scope>IDENTIFICATION</scope>
</reference>
<dbReference type="PRINTS" id="PR00053">
    <property type="entry name" value="FORKHEAD"/>
</dbReference>
<dbReference type="InterPro" id="IPR018122">
    <property type="entry name" value="TF_fork_head_CS_1"/>
</dbReference>
<organism evidence="5 6">
    <name type="scientific">Syphacia muris</name>
    <dbReference type="NCBI Taxonomy" id="451379"/>
    <lineage>
        <taxon>Eukaryota</taxon>
        <taxon>Metazoa</taxon>
        <taxon>Ecdysozoa</taxon>
        <taxon>Nematoda</taxon>
        <taxon>Chromadorea</taxon>
        <taxon>Rhabditida</taxon>
        <taxon>Spirurina</taxon>
        <taxon>Oxyuridomorpha</taxon>
        <taxon>Oxyuroidea</taxon>
        <taxon>Oxyuridae</taxon>
        <taxon>Syphacia</taxon>
    </lineage>
</organism>
<dbReference type="InterPro" id="IPR036388">
    <property type="entry name" value="WH-like_DNA-bd_sf"/>
</dbReference>
<dbReference type="GO" id="GO:0030154">
    <property type="term" value="P:cell differentiation"/>
    <property type="evidence" value="ECO:0007669"/>
    <property type="project" value="TreeGrafter"/>
</dbReference>
<dbReference type="PROSITE" id="PS00658">
    <property type="entry name" value="FORK_HEAD_2"/>
    <property type="match status" value="1"/>
</dbReference>
<name>A0A0N5AKR4_9BILA</name>
<keyword evidence="1 3" id="KW-0238">DNA-binding</keyword>
<dbReference type="WBParaSite" id="SMUV_0000509401-mRNA-1">
    <property type="protein sequence ID" value="SMUV_0000509401-mRNA-1"/>
    <property type="gene ID" value="SMUV_0000509401"/>
</dbReference>
<dbReference type="InterPro" id="IPR030456">
    <property type="entry name" value="TF_fork_head_CS_2"/>
</dbReference>
<keyword evidence="5" id="KW-1185">Reference proteome</keyword>
<dbReference type="PANTHER" id="PTHR11829:SF388">
    <property type="entry name" value="FORK HEAD DOMAIN-CONTAINING PROTEIN L1-RELATED"/>
    <property type="match status" value="1"/>
</dbReference>
<dbReference type="SMART" id="SM00339">
    <property type="entry name" value="FH"/>
    <property type="match status" value="1"/>
</dbReference>
<feature type="DNA-binding region" description="Fork-head" evidence="3">
    <location>
        <begin position="10"/>
        <end position="110"/>
    </location>
</feature>
<accession>A0A0N5AKR4</accession>
<sequence>MSNQTNDKEKPPYSYVALIAQAIKAAPNRQMTLNQIYQYIDANFPYYRNCGPKRRQGWQNSIRHNLSLNDCFVKKPRDGIIGPIKDRKGNYWTLSPDCENMFEPGNYKRR</sequence>
<feature type="domain" description="Fork-head" evidence="4">
    <location>
        <begin position="10"/>
        <end position="110"/>
    </location>
</feature>
<dbReference type="FunFam" id="1.10.10.10:FF:000598">
    <property type="entry name" value="forkhead box protein I1 isoform X2"/>
    <property type="match status" value="1"/>
</dbReference>
<comment type="subcellular location">
    <subcellularLocation>
        <location evidence="3">Nucleus</location>
    </subcellularLocation>
</comment>
<evidence type="ECO:0000256" key="3">
    <source>
        <dbReference type="PROSITE-ProRule" id="PRU00089"/>
    </source>
</evidence>
<dbReference type="PANTHER" id="PTHR11829">
    <property type="entry name" value="FORKHEAD BOX PROTEIN"/>
    <property type="match status" value="1"/>
</dbReference>
<dbReference type="InterPro" id="IPR036390">
    <property type="entry name" value="WH_DNA-bd_sf"/>
</dbReference>
<protein>
    <submittedName>
        <fullName evidence="6">Fork-head domain-containing protein</fullName>
    </submittedName>
</protein>
<dbReference type="Pfam" id="PF00250">
    <property type="entry name" value="Forkhead"/>
    <property type="match status" value="1"/>
</dbReference>